<dbReference type="Pfam" id="PF00107">
    <property type="entry name" value="ADH_zinc_N"/>
    <property type="match status" value="1"/>
</dbReference>
<evidence type="ECO:0000256" key="3">
    <source>
        <dbReference type="SAM" id="MobiDB-lite"/>
    </source>
</evidence>
<keyword evidence="4" id="KW-0732">Signal</keyword>
<evidence type="ECO:0000256" key="4">
    <source>
        <dbReference type="SAM" id="SignalP"/>
    </source>
</evidence>
<dbReference type="InterPro" id="IPR020843">
    <property type="entry name" value="ER"/>
</dbReference>
<comment type="caution">
    <text evidence="6">The sequence shown here is derived from an EMBL/GenBank/DDBJ whole genome shotgun (WGS) entry which is preliminary data.</text>
</comment>
<dbReference type="SMART" id="SM00829">
    <property type="entry name" value="PKS_ER"/>
    <property type="match status" value="1"/>
</dbReference>
<feature type="signal peptide" evidence="4">
    <location>
        <begin position="1"/>
        <end position="20"/>
    </location>
</feature>
<dbReference type="EMBL" id="JAFJYH010000096">
    <property type="protein sequence ID" value="KAG4419859.1"/>
    <property type="molecule type" value="Genomic_DNA"/>
</dbReference>
<keyword evidence="7" id="KW-1185">Reference proteome</keyword>
<organism evidence="6 7">
    <name type="scientific">Cadophora malorum</name>
    <dbReference type="NCBI Taxonomy" id="108018"/>
    <lineage>
        <taxon>Eukaryota</taxon>
        <taxon>Fungi</taxon>
        <taxon>Dikarya</taxon>
        <taxon>Ascomycota</taxon>
        <taxon>Pezizomycotina</taxon>
        <taxon>Leotiomycetes</taxon>
        <taxon>Helotiales</taxon>
        <taxon>Ploettnerulaceae</taxon>
        <taxon>Cadophora</taxon>
    </lineage>
</organism>
<keyword evidence="2" id="KW-0560">Oxidoreductase</keyword>
<reference evidence="6" key="1">
    <citation type="submission" date="2021-02" db="EMBL/GenBank/DDBJ databases">
        <title>Genome sequence Cadophora malorum strain M34.</title>
        <authorList>
            <person name="Stefanovic E."/>
            <person name="Vu D."/>
            <person name="Scully C."/>
            <person name="Dijksterhuis J."/>
            <person name="Roader J."/>
            <person name="Houbraken J."/>
        </authorList>
    </citation>
    <scope>NUCLEOTIDE SEQUENCE</scope>
    <source>
        <strain evidence="6">M34</strain>
    </source>
</reference>
<feature type="domain" description="Enoyl reductase (ER)" evidence="5">
    <location>
        <begin position="54"/>
        <end position="368"/>
    </location>
</feature>
<dbReference type="PANTHER" id="PTHR45348">
    <property type="entry name" value="HYPOTHETICAL OXIDOREDUCTASE (EUROFUNG)"/>
    <property type="match status" value="1"/>
</dbReference>
<dbReference type="InterPro" id="IPR013149">
    <property type="entry name" value="ADH-like_C"/>
</dbReference>
<dbReference type="InterPro" id="IPR011032">
    <property type="entry name" value="GroES-like_sf"/>
</dbReference>
<dbReference type="InterPro" id="IPR047122">
    <property type="entry name" value="Trans-enoyl_RdTase-like"/>
</dbReference>
<dbReference type="CDD" id="cd08249">
    <property type="entry name" value="enoyl_reductase_like"/>
    <property type="match status" value="1"/>
</dbReference>
<evidence type="ECO:0000313" key="7">
    <source>
        <dbReference type="Proteomes" id="UP000664132"/>
    </source>
</evidence>
<dbReference type="PANTHER" id="PTHR45348:SF2">
    <property type="entry name" value="ZINC-TYPE ALCOHOL DEHYDROGENASE-LIKE PROTEIN C2E1P3.01"/>
    <property type="match status" value="1"/>
</dbReference>
<evidence type="ECO:0000259" key="5">
    <source>
        <dbReference type="SMART" id="SM00829"/>
    </source>
</evidence>
<evidence type="ECO:0000313" key="6">
    <source>
        <dbReference type="EMBL" id="KAG4419859.1"/>
    </source>
</evidence>
<dbReference type="InterPro" id="IPR036291">
    <property type="entry name" value="NAD(P)-bd_dom_sf"/>
</dbReference>
<dbReference type="AlphaFoldDB" id="A0A8H7THL3"/>
<dbReference type="Gene3D" id="3.90.180.10">
    <property type="entry name" value="Medium-chain alcohol dehydrogenases, catalytic domain"/>
    <property type="match status" value="1"/>
</dbReference>
<gene>
    <name evidence="6" type="ORF">IFR04_006991</name>
</gene>
<name>A0A8H7THL3_9HELO</name>
<feature type="chain" id="PRO_5034218441" description="Enoyl reductase (ER) domain-containing protein" evidence="4">
    <location>
        <begin position="21"/>
        <end position="371"/>
    </location>
</feature>
<evidence type="ECO:0000256" key="1">
    <source>
        <dbReference type="ARBA" id="ARBA00008072"/>
    </source>
</evidence>
<comment type="similarity">
    <text evidence="1">Belongs to the zinc-containing alcohol dehydrogenase family.</text>
</comment>
<dbReference type="SUPFAM" id="SSF50129">
    <property type="entry name" value="GroES-like"/>
    <property type="match status" value="1"/>
</dbReference>
<dbReference type="Gene3D" id="3.40.50.720">
    <property type="entry name" value="NAD(P)-binding Rossmann-like Domain"/>
    <property type="match status" value="1"/>
</dbReference>
<evidence type="ECO:0000256" key="2">
    <source>
        <dbReference type="ARBA" id="ARBA00023002"/>
    </source>
</evidence>
<proteinExistence type="inferred from homology"/>
<dbReference type="InterPro" id="IPR013154">
    <property type="entry name" value="ADH-like_N"/>
</dbReference>
<accession>A0A8H7THL3</accession>
<dbReference type="OrthoDB" id="48317at2759"/>
<feature type="region of interest" description="Disordered" evidence="3">
    <location>
        <begin position="25"/>
        <end position="44"/>
    </location>
</feature>
<dbReference type="Proteomes" id="UP000664132">
    <property type="component" value="Unassembled WGS sequence"/>
</dbReference>
<feature type="compositionally biased region" description="Polar residues" evidence="3">
    <location>
        <begin position="33"/>
        <end position="44"/>
    </location>
</feature>
<sequence>MRFLHCVFLAAGIFASLATAQDAQKHLGHPMQESLQNEPSPNTKPKNFAAILPSPLAQLEVTSRPYPQCGDDEIIIQNHIVAINPVDWKIQSPMGRNFNLTYPVILGEDVAGEVVEVGSEIKSKFSVGDRVMAHPLGLGNGAAYGGFQLYPVLKAATVSRIPDSITFKEAAVLPLSISTAAAGLFMKSTLGLEYPSVDVETSQRAKGSTLLLWGCSSSVGTSPGNFKYCKALGADQVLDYHDVDIVEKLIGHLKGRKVVGAYDAIGSEVTVRQSATILHALGGGKIASVGLAPEVFSDVKVSRVSSGNIVTQEPEVAEQIWGEFVPWALESGKLVARPKALVVGKGLENVQAGLDRQKEGVSALKIEVVLN</sequence>
<protein>
    <recommendedName>
        <fullName evidence="5">Enoyl reductase (ER) domain-containing protein</fullName>
    </recommendedName>
</protein>
<dbReference type="Pfam" id="PF08240">
    <property type="entry name" value="ADH_N"/>
    <property type="match status" value="1"/>
</dbReference>
<dbReference type="GO" id="GO:0016651">
    <property type="term" value="F:oxidoreductase activity, acting on NAD(P)H"/>
    <property type="evidence" value="ECO:0007669"/>
    <property type="project" value="InterPro"/>
</dbReference>
<dbReference type="SUPFAM" id="SSF51735">
    <property type="entry name" value="NAD(P)-binding Rossmann-fold domains"/>
    <property type="match status" value="1"/>
</dbReference>